<dbReference type="PANTHER" id="PTHR18896">
    <property type="entry name" value="PHOSPHOLIPASE D"/>
    <property type="match status" value="1"/>
</dbReference>
<feature type="domain" description="PLD phosphodiesterase" evidence="8">
    <location>
        <begin position="435"/>
        <end position="462"/>
    </location>
</feature>
<dbReference type="AlphaFoldDB" id="A0AAV2ZCE5"/>
<dbReference type="GO" id="GO:0004630">
    <property type="term" value="F:phospholipase D activity"/>
    <property type="evidence" value="ECO:0007669"/>
    <property type="project" value="UniProtKB-EC"/>
</dbReference>
<name>A0AAV2ZCE5_9STRA</name>
<comment type="catalytic activity">
    <reaction evidence="1">
        <text>a 1,2-diacyl-sn-glycero-3-phosphocholine + H2O = a 1,2-diacyl-sn-glycero-3-phosphate + choline + H(+)</text>
        <dbReference type="Rhea" id="RHEA:14445"/>
        <dbReference type="ChEBI" id="CHEBI:15354"/>
        <dbReference type="ChEBI" id="CHEBI:15377"/>
        <dbReference type="ChEBI" id="CHEBI:15378"/>
        <dbReference type="ChEBI" id="CHEBI:57643"/>
        <dbReference type="ChEBI" id="CHEBI:58608"/>
        <dbReference type="EC" id="3.1.4.4"/>
    </reaction>
</comment>
<evidence type="ECO:0000256" key="5">
    <source>
        <dbReference type="ARBA" id="ARBA00022963"/>
    </source>
</evidence>
<keyword evidence="6" id="KW-0443">Lipid metabolism</keyword>
<accession>A0AAV2ZCE5</accession>
<dbReference type="SUPFAM" id="SSF56024">
    <property type="entry name" value="Phospholipase D/nuclease"/>
    <property type="match status" value="2"/>
</dbReference>
<dbReference type="SMART" id="SM00155">
    <property type="entry name" value="PLDc"/>
    <property type="match status" value="2"/>
</dbReference>
<keyword evidence="3" id="KW-0677">Repeat</keyword>
<dbReference type="EMBL" id="DAKRPA010000013">
    <property type="protein sequence ID" value="DBA03966.1"/>
    <property type="molecule type" value="Genomic_DNA"/>
</dbReference>
<evidence type="ECO:0000256" key="6">
    <source>
        <dbReference type="ARBA" id="ARBA00023098"/>
    </source>
</evidence>
<proteinExistence type="predicted"/>
<reference evidence="9" key="1">
    <citation type="submission" date="2022-11" db="EMBL/GenBank/DDBJ databases">
        <authorList>
            <person name="Morgan W.R."/>
            <person name="Tartar A."/>
        </authorList>
    </citation>
    <scope>NUCLEOTIDE SEQUENCE</scope>
    <source>
        <strain evidence="9">ARSEF 373</strain>
    </source>
</reference>
<dbReference type="InterPro" id="IPR025202">
    <property type="entry name" value="PLD-like_dom"/>
</dbReference>
<evidence type="ECO:0000256" key="7">
    <source>
        <dbReference type="SAM" id="SignalP"/>
    </source>
</evidence>
<keyword evidence="7" id="KW-0732">Signal</keyword>
<protein>
    <recommendedName>
        <fullName evidence="2">phospholipase D</fullName>
        <ecNumber evidence="2">3.1.4.4</ecNumber>
    </recommendedName>
</protein>
<dbReference type="GO" id="GO:0005886">
    <property type="term" value="C:plasma membrane"/>
    <property type="evidence" value="ECO:0007669"/>
    <property type="project" value="TreeGrafter"/>
</dbReference>
<evidence type="ECO:0000256" key="2">
    <source>
        <dbReference type="ARBA" id="ARBA00012027"/>
    </source>
</evidence>
<feature type="signal peptide" evidence="7">
    <location>
        <begin position="1"/>
        <end position="23"/>
    </location>
</feature>
<dbReference type="GO" id="GO:0009395">
    <property type="term" value="P:phospholipid catabolic process"/>
    <property type="evidence" value="ECO:0007669"/>
    <property type="project" value="TreeGrafter"/>
</dbReference>
<dbReference type="Gene3D" id="3.30.870.10">
    <property type="entry name" value="Endonuclease Chain A"/>
    <property type="match status" value="2"/>
</dbReference>
<evidence type="ECO:0000313" key="10">
    <source>
        <dbReference type="Proteomes" id="UP001146120"/>
    </source>
</evidence>
<evidence type="ECO:0000256" key="1">
    <source>
        <dbReference type="ARBA" id="ARBA00000798"/>
    </source>
</evidence>
<dbReference type="CDD" id="cd09105">
    <property type="entry name" value="PLDc_vPLD1_2_like_2"/>
    <property type="match status" value="1"/>
</dbReference>
<sequence>MLAVKAVVALVVAAAAVTTNVQAERIGVNCTLTSNDLIDSLLNAPKCNQNHICRFDEDKQVCELDVSAVVTMQDGSHNKTQQPLLDPKDWFLTTEEITKSRDGHERNGLQTFTDGNDVRAFASSDEYFLSAMHDIERTGRGKTKDRIYMVGWGIADVPFAPLDSSTNSSLTHLIGGAVGRGVDVNALFWANPNPSEFARADPLRDWMNSLATPKGTTAKFIFDDRLAYPHSSHHQKILVIQAGNDLVAYVGGVDVTVDRWDTRGHDQKDLRKKAGIADEFNGWVDAHLRLHGPAAFDVAANVEQRWNSADQTGRSFVANLTEFKNAEYDDVTPIDRKAVTELPKNGTQHVQARLKAIANAKNYIYIEDQYFINVPELQKALLEVLPRIQRLIIVIQRMTKGTDLAGYGRYQLDMIAPLQQRFPNKVQLYSTKESRNVYIHSKVLVIDDVFLSVGSSNWNKRSMTSDSEIGANIIDSHHVLTRDDIKVAKLAHHFRVQKFQEHTGLPFHTLAKMPFIEAANALDNAAHKNDTVIEHLLLKNKAYFDIYDNDTQDLVDPDDRCGSETLLSALMED</sequence>
<comment type="caution">
    <text evidence="9">The sequence shown here is derived from an EMBL/GenBank/DDBJ whole genome shotgun (WGS) entry which is preliminary data.</text>
</comment>
<dbReference type="Pfam" id="PF13091">
    <property type="entry name" value="PLDc_2"/>
    <property type="match status" value="1"/>
</dbReference>
<gene>
    <name evidence="9" type="ORF">N0F65_010619</name>
</gene>
<dbReference type="InterPro" id="IPR001736">
    <property type="entry name" value="PLipase_D/transphosphatidylase"/>
</dbReference>
<evidence type="ECO:0000259" key="8">
    <source>
        <dbReference type="PROSITE" id="PS50035"/>
    </source>
</evidence>
<keyword evidence="10" id="KW-1185">Reference proteome</keyword>
<keyword evidence="5" id="KW-0442">Lipid degradation</keyword>
<dbReference type="EC" id="3.1.4.4" evidence="2"/>
<reference evidence="9" key="2">
    <citation type="journal article" date="2023" name="Microbiol Resour">
        <title>Decontamination and Annotation of the Draft Genome Sequence of the Oomycete Lagenidium giganteum ARSEF 373.</title>
        <authorList>
            <person name="Morgan W.R."/>
            <person name="Tartar A."/>
        </authorList>
    </citation>
    <scope>NUCLEOTIDE SEQUENCE</scope>
    <source>
        <strain evidence="9">ARSEF 373</strain>
    </source>
</reference>
<keyword evidence="4" id="KW-0378">Hydrolase</keyword>
<dbReference type="PROSITE" id="PS50035">
    <property type="entry name" value="PLD"/>
    <property type="match status" value="2"/>
</dbReference>
<dbReference type="PANTHER" id="PTHR18896:SF76">
    <property type="entry name" value="PHOSPHOLIPASE"/>
    <property type="match status" value="1"/>
</dbReference>
<dbReference type="Proteomes" id="UP001146120">
    <property type="component" value="Unassembled WGS sequence"/>
</dbReference>
<feature type="chain" id="PRO_5043629361" description="phospholipase D" evidence="7">
    <location>
        <begin position="24"/>
        <end position="573"/>
    </location>
</feature>
<evidence type="ECO:0000256" key="4">
    <source>
        <dbReference type="ARBA" id="ARBA00022801"/>
    </source>
</evidence>
<evidence type="ECO:0000313" key="9">
    <source>
        <dbReference type="EMBL" id="DBA03966.1"/>
    </source>
</evidence>
<dbReference type="InterPro" id="IPR015679">
    <property type="entry name" value="PLipase_D_fam"/>
</dbReference>
<organism evidence="9 10">
    <name type="scientific">Lagenidium giganteum</name>
    <dbReference type="NCBI Taxonomy" id="4803"/>
    <lineage>
        <taxon>Eukaryota</taxon>
        <taxon>Sar</taxon>
        <taxon>Stramenopiles</taxon>
        <taxon>Oomycota</taxon>
        <taxon>Peronosporomycetes</taxon>
        <taxon>Pythiales</taxon>
        <taxon>Pythiaceae</taxon>
    </lineage>
</organism>
<evidence type="ECO:0000256" key="3">
    <source>
        <dbReference type="ARBA" id="ARBA00022737"/>
    </source>
</evidence>
<feature type="domain" description="PLD phosphodiesterase" evidence="8">
    <location>
        <begin position="229"/>
        <end position="259"/>
    </location>
</feature>